<dbReference type="AlphaFoldDB" id="A0A9P8Q1E4"/>
<name>A0A9P8Q1E4_WICPI</name>
<keyword evidence="2" id="KW-1185">Reference proteome</keyword>
<reference evidence="1" key="2">
    <citation type="submission" date="2021-01" db="EMBL/GenBank/DDBJ databases">
        <authorList>
            <person name="Schikora-Tamarit M.A."/>
        </authorList>
    </citation>
    <scope>NUCLEOTIDE SEQUENCE</scope>
    <source>
        <strain evidence="1">CBS2887</strain>
    </source>
</reference>
<proteinExistence type="predicted"/>
<gene>
    <name evidence="1" type="ORF">WICPIJ_006977</name>
</gene>
<dbReference type="EMBL" id="JAEUBG010004006">
    <property type="protein sequence ID" value="KAH3682057.1"/>
    <property type="molecule type" value="Genomic_DNA"/>
</dbReference>
<dbReference type="Proteomes" id="UP000774326">
    <property type="component" value="Unassembled WGS sequence"/>
</dbReference>
<comment type="caution">
    <text evidence="1">The sequence shown here is derived from an EMBL/GenBank/DDBJ whole genome shotgun (WGS) entry which is preliminary data.</text>
</comment>
<accession>A0A9P8Q1E4</accession>
<evidence type="ECO:0000313" key="1">
    <source>
        <dbReference type="EMBL" id="KAH3682057.1"/>
    </source>
</evidence>
<reference evidence="1" key="1">
    <citation type="journal article" date="2021" name="Open Biol.">
        <title>Shared evolutionary footprints suggest mitochondrial oxidative damage underlies multiple complex I losses in fungi.</title>
        <authorList>
            <person name="Schikora-Tamarit M.A."/>
            <person name="Marcet-Houben M."/>
            <person name="Nosek J."/>
            <person name="Gabaldon T."/>
        </authorList>
    </citation>
    <scope>NUCLEOTIDE SEQUENCE</scope>
    <source>
        <strain evidence="1">CBS2887</strain>
    </source>
</reference>
<organism evidence="1 2">
    <name type="scientific">Wickerhamomyces pijperi</name>
    <name type="common">Yeast</name>
    <name type="synonym">Pichia pijperi</name>
    <dbReference type="NCBI Taxonomy" id="599730"/>
    <lineage>
        <taxon>Eukaryota</taxon>
        <taxon>Fungi</taxon>
        <taxon>Dikarya</taxon>
        <taxon>Ascomycota</taxon>
        <taxon>Saccharomycotina</taxon>
        <taxon>Saccharomycetes</taxon>
        <taxon>Phaffomycetales</taxon>
        <taxon>Wickerhamomycetaceae</taxon>
        <taxon>Wickerhamomyces</taxon>
    </lineage>
</organism>
<protein>
    <submittedName>
        <fullName evidence="1">Uncharacterized protein</fullName>
    </submittedName>
</protein>
<evidence type="ECO:0000313" key="2">
    <source>
        <dbReference type="Proteomes" id="UP000774326"/>
    </source>
</evidence>
<sequence>MAPVAFNTGGGASMAASLFLFLEAKNPPKKPPEDLSSSAIEGVGETAAATDGSSNLLICCLTKTSKACVPTNKEGEAPELLYMMVLISPSLIWSNGSKALTPFLKISWKTKEILAPPLNSAVVKSLDPSPFNIPV</sequence>